<proteinExistence type="predicted"/>
<dbReference type="RefSeq" id="WP_013690221.1">
    <property type="nucleotide sequence ID" value="NZ_CADEPO010000013.1"/>
</dbReference>
<keyword evidence="1" id="KW-0472">Membrane</keyword>
<feature type="transmembrane region" description="Helical" evidence="1">
    <location>
        <begin position="76"/>
        <end position="98"/>
    </location>
</feature>
<feature type="transmembrane region" description="Helical" evidence="1">
    <location>
        <begin position="16"/>
        <end position="38"/>
    </location>
</feature>
<feature type="transmembrane region" description="Helical" evidence="1">
    <location>
        <begin position="45"/>
        <end position="64"/>
    </location>
</feature>
<reference evidence="3" key="2">
    <citation type="submission" date="2022-09" db="EMBL/GenBank/DDBJ databases">
        <title>Genomic of Burkholderia gladioli.</title>
        <authorList>
            <person name="Wu H."/>
        </authorList>
    </citation>
    <scope>NUCLEOTIDE SEQUENCE</scope>
    <source>
        <strain evidence="3">ZN-S4</strain>
    </source>
</reference>
<reference evidence="2 4" key="1">
    <citation type="submission" date="2014-04" db="EMBL/GenBank/DDBJ databases">
        <authorList>
            <person name="Bishop-Lilly K.A."/>
            <person name="Broomall S.M."/>
            <person name="Chain P.S."/>
            <person name="Chertkov O."/>
            <person name="Coyne S.R."/>
            <person name="Daligault H.E."/>
            <person name="Davenport K.W."/>
            <person name="Erkkila T."/>
            <person name="Frey K.G."/>
            <person name="Gibbons H.S."/>
            <person name="Gu W."/>
            <person name="Jaissle J."/>
            <person name="Johnson S.L."/>
            <person name="Koroleva G.I."/>
            <person name="Ladner J.T."/>
            <person name="Lo C.-C."/>
            <person name="Minogue T.D."/>
            <person name="Munk C."/>
            <person name="Palacios G.F."/>
            <person name="Redden C.L."/>
            <person name="Rosenzweig C.N."/>
            <person name="Scholz M.B."/>
            <person name="Teshima H."/>
            <person name="Xu Y."/>
        </authorList>
    </citation>
    <scope>NUCLEOTIDE SEQUENCE [LARGE SCALE GENOMIC DNA]</scope>
    <source>
        <strain evidence="4">gladioli</strain>
        <strain evidence="2">Gladioli</strain>
    </source>
</reference>
<dbReference type="EMBL" id="CP104215">
    <property type="protein sequence ID" value="UWX73153.1"/>
    <property type="molecule type" value="Genomic_DNA"/>
</dbReference>
<keyword evidence="1" id="KW-0812">Transmembrane</keyword>
<dbReference type="Proteomes" id="UP000029590">
    <property type="component" value="Unassembled WGS sequence"/>
</dbReference>
<evidence type="ECO:0000313" key="2">
    <source>
        <dbReference type="EMBL" id="KGC15663.1"/>
    </source>
</evidence>
<dbReference type="KEGG" id="bgo:BM43_5118"/>
<dbReference type="AlphaFoldDB" id="A0AAP8V3A2"/>
<keyword evidence="1" id="KW-1133">Transmembrane helix</keyword>
<sequence length="109" mass="11246">MPASSSFAQAATATDLIALGTLALLYLLGLGWAGWHALRATRGRLYWVACLALIAAGTLAAVFARPDTPDSGEMPAGFALGVMVSFAGLAATAAGCAWQAIRRLREPRA</sequence>
<accession>A0AAP8V3A2</accession>
<organism evidence="2 4">
    <name type="scientific">Burkholderia gladioli</name>
    <name type="common">Pseudomonas marginata</name>
    <name type="synonym">Phytomonas marginata</name>
    <dbReference type="NCBI Taxonomy" id="28095"/>
    <lineage>
        <taxon>Bacteria</taxon>
        <taxon>Pseudomonadati</taxon>
        <taxon>Pseudomonadota</taxon>
        <taxon>Betaproteobacteria</taxon>
        <taxon>Burkholderiales</taxon>
        <taxon>Burkholderiaceae</taxon>
        <taxon>Burkholderia</taxon>
    </lineage>
</organism>
<evidence type="ECO:0000313" key="4">
    <source>
        <dbReference type="Proteomes" id="UP000029590"/>
    </source>
</evidence>
<dbReference type="Proteomes" id="UP001059745">
    <property type="component" value="Chromosome 2"/>
</dbReference>
<protein>
    <submittedName>
        <fullName evidence="2">Membrane protein</fullName>
    </submittedName>
</protein>
<evidence type="ECO:0000313" key="3">
    <source>
        <dbReference type="EMBL" id="UWX73153.1"/>
    </source>
</evidence>
<dbReference type="EMBL" id="JPGG01000016">
    <property type="protein sequence ID" value="KGC15663.1"/>
    <property type="molecule type" value="Genomic_DNA"/>
</dbReference>
<dbReference type="GeneID" id="66460773"/>
<name>A0AAP8V3A2_BURGA</name>
<gene>
    <name evidence="2" type="ORF">DM48_2648</name>
    <name evidence="3" type="ORF">NYZ96_32660</name>
</gene>
<evidence type="ECO:0000256" key="1">
    <source>
        <dbReference type="SAM" id="Phobius"/>
    </source>
</evidence>